<dbReference type="Gene3D" id="3.40.1090.10">
    <property type="entry name" value="Cytosolic phospholipase A2 catalytic domain"/>
    <property type="match status" value="2"/>
</dbReference>
<dbReference type="GO" id="GO:0016787">
    <property type="term" value="F:hydrolase activity"/>
    <property type="evidence" value="ECO:0007669"/>
    <property type="project" value="UniProtKB-UniRule"/>
</dbReference>
<dbReference type="Proteomes" id="UP000192342">
    <property type="component" value="Unassembled WGS sequence"/>
</dbReference>
<evidence type="ECO:0000256" key="2">
    <source>
        <dbReference type="ARBA" id="ARBA00022963"/>
    </source>
</evidence>
<feature type="short sequence motif" description="GXSXG" evidence="4">
    <location>
        <begin position="184"/>
        <end position="188"/>
    </location>
</feature>
<name>A0A1Y1SDT2_9GAMM</name>
<evidence type="ECO:0000256" key="5">
    <source>
        <dbReference type="SAM" id="MobiDB-lite"/>
    </source>
</evidence>
<dbReference type="AlphaFoldDB" id="A0A1Y1SDT2"/>
<evidence type="ECO:0000313" key="7">
    <source>
        <dbReference type="EMBL" id="ORE86864.1"/>
    </source>
</evidence>
<dbReference type="PANTHER" id="PTHR14226">
    <property type="entry name" value="NEUROPATHY TARGET ESTERASE/SWISS CHEESE D.MELANOGASTER"/>
    <property type="match status" value="1"/>
</dbReference>
<feature type="active site" description="Nucleophile" evidence="4">
    <location>
        <position position="186"/>
    </location>
</feature>
<evidence type="ECO:0000256" key="1">
    <source>
        <dbReference type="ARBA" id="ARBA00022801"/>
    </source>
</evidence>
<feature type="short sequence motif" description="DGA/G" evidence="4">
    <location>
        <begin position="371"/>
        <end position="373"/>
    </location>
</feature>
<keyword evidence="3 4" id="KW-0443">Lipid metabolism</keyword>
<evidence type="ECO:0000313" key="8">
    <source>
        <dbReference type="Proteomes" id="UP000192342"/>
    </source>
</evidence>
<feature type="region of interest" description="Disordered" evidence="5">
    <location>
        <begin position="490"/>
        <end position="509"/>
    </location>
</feature>
<proteinExistence type="predicted"/>
<dbReference type="Pfam" id="PF01734">
    <property type="entry name" value="Patatin"/>
    <property type="match status" value="1"/>
</dbReference>
<evidence type="ECO:0000259" key="6">
    <source>
        <dbReference type="PROSITE" id="PS51635"/>
    </source>
</evidence>
<dbReference type="PROSITE" id="PS51635">
    <property type="entry name" value="PNPLA"/>
    <property type="match status" value="1"/>
</dbReference>
<reference evidence="7 8" key="1">
    <citation type="submission" date="2013-04" db="EMBL/GenBank/DDBJ databases">
        <title>Oceanococcus atlanticus 22II-S10r2 Genome Sequencing.</title>
        <authorList>
            <person name="Lai Q."/>
            <person name="Li G."/>
            <person name="Shao Z."/>
        </authorList>
    </citation>
    <scope>NUCLEOTIDE SEQUENCE [LARGE SCALE GENOMIC DNA]</scope>
    <source>
        <strain evidence="7 8">22II-S10r2</strain>
    </source>
</reference>
<dbReference type="STRING" id="1317117.ATO7_07487"/>
<dbReference type="InterPro" id="IPR002641">
    <property type="entry name" value="PNPLA_dom"/>
</dbReference>
<dbReference type="InterPro" id="IPR016035">
    <property type="entry name" value="Acyl_Trfase/lysoPLipase"/>
</dbReference>
<sequence length="509" mass="56110">MSPQAPEMCTPASEAVHAQGESQLLGLQALEQSMVRAVGVGFFELSPADFDIYRYAIRLAALEAFVPASAAGSLQDAVKLDQQLLMPLRKVLLGHLNLTQTNGARARQKRLSEYARRVTGALSATRQSVLRQHAQDFSDLELDAELEQKKLVLAAGGGGGAGYVYLGALARLQQDNLVPDYIVGSSIGAFIGALVAKTRNPDYASILEDFKAQSFESAFSLPGKPARYSLPGLMRLHMRDLISVMSDADGRQLRLNDLEIPYDPVVGGVRRLRIRPSGPRKLPRAAGRRTALGTQLSGQIWRLSTLITPSLLDEIVLGRDDLTAQLPVIEAMGFSAAIPGFLHFHPWQREQAGRNILREICRQRDLVALIDGGVVNNVPAQIAWRGVRAGRIGTRNVFYLGFDCFRPQAHRKHAALWPITHMAQLQMPVNRPYFDWLIQFGPTLSPANLIPTAADLDRSWQWGWEQMGLQMPMFTLALSPIERSNLPWVRPSSGRVPRHSKKVSDLAVG</sequence>
<feature type="active site" description="Proton acceptor" evidence="4">
    <location>
        <position position="371"/>
    </location>
</feature>
<gene>
    <name evidence="7" type="ORF">ATO7_07487</name>
</gene>
<feature type="domain" description="PNPLA" evidence="6">
    <location>
        <begin position="153"/>
        <end position="384"/>
    </location>
</feature>
<organism evidence="7 8">
    <name type="scientific">Oceanococcus atlanticus</name>
    <dbReference type="NCBI Taxonomy" id="1317117"/>
    <lineage>
        <taxon>Bacteria</taxon>
        <taxon>Pseudomonadati</taxon>
        <taxon>Pseudomonadota</taxon>
        <taxon>Gammaproteobacteria</taxon>
        <taxon>Chromatiales</taxon>
        <taxon>Oceanococcaceae</taxon>
        <taxon>Oceanococcus</taxon>
    </lineage>
</organism>
<keyword evidence="1 4" id="KW-0378">Hydrolase</keyword>
<dbReference type="InterPro" id="IPR050301">
    <property type="entry name" value="NTE"/>
</dbReference>
<dbReference type="PANTHER" id="PTHR14226:SF78">
    <property type="entry name" value="SLR0060 PROTEIN"/>
    <property type="match status" value="1"/>
</dbReference>
<evidence type="ECO:0000256" key="3">
    <source>
        <dbReference type="ARBA" id="ARBA00023098"/>
    </source>
</evidence>
<evidence type="ECO:0000256" key="4">
    <source>
        <dbReference type="PROSITE-ProRule" id="PRU01161"/>
    </source>
</evidence>
<dbReference type="EMBL" id="AQQV01000002">
    <property type="protein sequence ID" value="ORE86864.1"/>
    <property type="molecule type" value="Genomic_DNA"/>
</dbReference>
<keyword evidence="8" id="KW-1185">Reference proteome</keyword>
<dbReference type="SUPFAM" id="SSF52151">
    <property type="entry name" value="FabD/lysophospholipase-like"/>
    <property type="match status" value="1"/>
</dbReference>
<comment type="caution">
    <text evidence="7">The sequence shown here is derived from an EMBL/GenBank/DDBJ whole genome shotgun (WGS) entry which is preliminary data.</text>
</comment>
<accession>A0A1Y1SDT2</accession>
<feature type="short sequence motif" description="GXGXXG" evidence="4">
    <location>
        <begin position="157"/>
        <end position="162"/>
    </location>
</feature>
<dbReference type="GO" id="GO:0016042">
    <property type="term" value="P:lipid catabolic process"/>
    <property type="evidence" value="ECO:0007669"/>
    <property type="project" value="UniProtKB-UniRule"/>
</dbReference>
<keyword evidence="2 4" id="KW-0442">Lipid degradation</keyword>
<protein>
    <submittedName>
        <fullName evidence="7">Putative esterase of the alpha-beta hydrolase superfamily protein</fullName>
    </submittedName>
</protein>